<sequence length="278" mass="30056">MQSAYQSVSQLLHSNPQLLFLVALELQMMNYYKQPITNSVCEKNANQSRDWQCGIPLPSAFSSFCLSSVIKVCVCVKMADPETPTQPLIGAPSHETTVNVGAPGQNGRSTRAYKVAGLTLLACVLIVGQAMTAYFLLSQKNDIKSLEDQNNKLESQVSRVNSAPAPMKMHLPSNSMLMSDLADTDSSTGTPDDSSPPPTKCQLEASGVKPVQVPGFKPACEKDGLYKAQQCFESVCWCVNTATGEQINGSLRQGRANCNQSVRAGTMIRMLSLPSEEN</sequence>
<dbReference type="PROSITE" id="PS51162">
    <property type="entry name" value="THYROGLOBULIN_1_2"/>
    <property type="match status" value="1"/>
</dbReference>
<keyword evidence="8" id="KW-1185">Reference proteome</keyword>
<reference evidence="7" key="1">
    <citation type="submission" date="2018-05" db="EMBL/GenBank/DDBJ databases">
        <authorList>
            <person name="Datahose"/>
        </authorList>
    </citation>
    <scope>NUCLEOTIDE SEQUENCE</scope>
</reference>
<dbReference type="Ensembl" id="ENSACLT00000036625.2">
    <property type="protein sequence ID" value="ENSACLP00000035785.2"/>
    <property type="gene ID" value="ENSACLG00000024231.2"/>
</dbReference>
<feature type="domain" description="Thyroglobulin type-1" evidence="6">
    <location>
        <begin position="198"/>
        <end position="258"/>
    </location>
</feature>
<dbReference type="GO" id="GO:0016020">
    <property type="term" value="C:membrane"/>
    <property type="evidence" value="ECO:0007669"/>
    <property type="project" value="InterPro"/>
</dbReference>
<evidence type="ECO:0000256" key="3">
    <source>
        <dbReference type="SAM" id="Coils"/>
    </source>
</evidence>
<feature type="coiled-coil region" evidence="3">
    <location>
        <begin position="136"/>
        <end position="163"/>
    </location>
</feature>
<evidence type="ECO:0000256" key="5">
    <source>
        <dbReference type="SAM" id="Phobius"/>
    </source>
</evidence>
<dbReference type="InterPro" id="IPR036857">
    <property type="entry name" value="Thyroglobulin_1_sf"/>
</dbReference>
<evidence type="ECO:0000256" key="1">
    <source>
        <dbReference type="ARBA" id="ARBA00023157"/>
    </source>
</evidence>
<keyword evidence="5" id="KW-1133">Transmembrane helix</keyword>
<evidence type="ECO:0000313" key="8">
    <source>
        <dbReference type="Proteomes" id="UP000265100"/>
    </source>
</evidence>
<dbReference type="SUPFAM" id="SSF57610">
    <property type="entry name" value="Thyroglobulin type-1 domain"/>
    <property type="match status" value="1"/>
</dbReference>
<accession>A0A3P8R1G3</accession>
<feature type="transmembrane region" description="Helical" evidence="5">
    <location>
        <begin position="115"/>
        <end position="137"/>
    </location>
</feature>
<dbReference type="InterPro" id="IPR015386">
    <property type="entry name" value="MHC_II-assoc_invar/CLIP_MHC-bd"/>
</dbReference>
<feature type="disulfide bond" evidence="2">
    <location>
        <begin position="238"/>
        <end position="258"/>
    </location>
</feature>
<proteinExistence type="predicted"/>
<keyword evidence="5" id="KW-0472">Membrane</keyword>
<dbReference type="GO" id="GO:0042289">
    <property type="term" value="F:MHC class II protein binding"/>
    <property type="evidence" value="ECO:0007669"/>
    <property type="project" value="InterPro"/>
</dbReference>
<dbReference type="SMART" id="SM00211">
    <property type="entry name" value="TY"/>
    <property type="match status" value="1"/>
</dbReference>
<dbReference type="CDD" id="cd00191">
    <property type="entry name" value="TY"/>
    <property type="match status" value="1"/>
</dbReference>
<dbReference type="PROSITE" id="PS00484">
    <property type="entry name" value="THYROGLOBULIN_1_1"/>
    <property type="match status" value="1"/>
</dbReference>
<dbReference type="Pfam" id="PF09307">
    <property type="entry name" value="MHC2-interact"/>
    <property type="match status" value="1"/>
</dbReference>
<dbReference type="InterPro" id="IPR000716">
    <property type="entry name" value="Thyroglobulin_1"/>
</dbReference>
<gene>
    <name evidence="7" type="primary">IL1B</name>
</gene>
<organism evidence="7 8">
    <name type="scientific">Astatotilapia calliptera</name>
    <name type="common">Eastern happy</name>
    <name type="synonym">Chromis callipterus</name>
    <dbReference type="NCBI Taxonomy" id="8154"/>
    <lineage>
        <taxon>Eukaryota</taxon>
        <taxon>Metazoa</taxon>
        <taxon>Chordata</taxon>
        <taxon>Craniata</taxon>
        <taxon>Vertebrata</taxon>
        <taxon>Euteleostomi</taxon>
        <taxon>Actinopterygii</taxon>
        <taxon>Neopterygii</taxon>
        <taxon>Teleostei</taxon>
        <taxon>Neoteleostei</taxon>
        <taxon>Acanthomorphata</taxon>
        <taxon>Ovalentaria</taxon>
        <taxon>Cichlomorphae</taxon>
        <taxon>Cichliformes</taxon>
        <taxon>Cichlidae</taxon>
        <taxon>African cichlids</taxon>
        <taxon>Pseudocrenilabrinae</taxon>
        <taxon>Haplochromini</taxon>
        <taxon>Astatotilapia</taxon>
    </lineage>
</organism>
<evidence type="ECO:0000256" key="4">
    <source>
        <dbReference type="SAM" id="MobiDB-lite"/>
    </source>
</evidence>
<evidence type="ECO:0000313" key="7">
    <source>
        <dbReference type="Ensembl" id="ENSACLP00000035785.2"/>
    </source>
</evidence>
<dbReference type="GO" id="GO:0006955">
    <property type="term" value="P:immune response"/>
    <property type="evidence" value="ECO:0007669"/>
    <property type="project" value="InterPro"/>
</dbReference>
<comment type="caution">
    <text evidence="2">Lacks conserved residue(s) required for the propagation of feature annotation.</text>
</comment>
<keyword evidence="3" id="KW-0175">Coiled coil</keyword>
<feature type="region of interest" description="Disordered" evidence="4">
    <location>
        <begin position="178"/>
        <end position="200"/>
    </location>
</feature>
<dbReference type="GO" id="GO:0019882">
    <property type="term" value="P:antigen processing and presentation"/>
    <property type="evidence" value="ECO:0007669"/>
    <property type="project" value="InterPro"/>
</dbReference>
<dbReference type="Proteomes" id="UP000265100">
    <property type="component" value="Chromosome 13"/>
</dbReference>
<name>A0A3P8R1G3_ASTCA</name>
<dbReference type="OrthoDB" id="406800at2759"/>
<dbReference type="Bgee" id="ENSACLG00000024231">
    <property type="expression patterns" value="Expressed in spleen and 8 other cell types or tissues"/>
</dbReference>
<reference evidence="7" key="3">
    <citation type="submission" date="2025-09" db="UniProtKB">
        <authorList>
            <consortium name="Ensembl"/>
        </authorList>
    </citation>
    <scope>IDENTIFICATION</scope>
</reference>
<feature type="disulfide bond" evidence="2">
    <location>
        <begin position="201"/>
        <end position="220"/>
    </location>
</feature>
<protein>
    <recommendedName>
        <fullName evidence="6">Thyroglobulin type-1 domain-containing protein</fullName>
    </recommendedName>
</protein>
<dbReference type="GO" id="GO:0006886">
    <property type="term" value="P:intracellular protein transport"/>
    <property type="evidence" value="ECO:0007669"/>
    <property type="project" value="InterPro"/>
</dbReference>
<reference evidence="7" key="2">
    <citation type="submission" date="2025-08" db="UniProtKB">
        <authorList>
            <consortium name="Ensembl"/>
        </authorList>
    </citation>
    <scope>IDENTIFICATION</scope>
</reference>
<dbReference type="AlphaFoldDB" id="A0A3P8R1G3"/>
<dbReference type="Pfam" id="PF00086">
    <property type="entry name" value="Thyroglobulin_1"/>
    <property type="match status" value="1"/>
</dbReference>
<keyword evidence="5" id="KW-0812">Transmembrane</keyword>
<evidence type="ECO:0000256" key="2">
    <source>
        <dbReference type="PROSITE-ProRule" id="PRU00500"/>
    </source>
</evidence>
<keyword evidence="1 2" id="KW-1015">Disulfide bond</keyword>
<evidence type="ECO:0000259" key="6">
    <source>
        <dbReference type="PROSITE" id="PS51162"/>
    </source>
</evidence>
<feature type="compositionally biased region" description="Low complexity" evidence="4">
    <location>
        <begin position="184"/>
        <end position="193"/>
    </location>
</feature>
<feature type="region of interest" description="Disordered" evidence="4">
    <location>
        <begin position="86"/>
        <end position="106"/>
    </location>
</feature>
<dbReference type="Gene3D" id="4.10.800.10">
    <property type="entry name" value="Thyroglobulin type-1"/>
    <property type="match status" value="1"/>
</dbReference>
<dbReference type="GeneTree" id="ENSGT00940000169140"/>